<keyword evidence="4" id="KW-1185">Reference proteome</keyword>
<dbReference type="CDD" id="cd09917">
    <property type="entry name" value="F-box_SF"/>
    <property type="match status" value="1"/>
</dbReference>
<sequence length="528" mass="60967">MATAIGDSPSASGALPLSTLPTEVLCVIIAHLDPISLIAVSQTSRLFRTIISPSHNDFVQRLLALELLPQYGGIVPLFRARDNALTPPWDDPIWHANKYACCVCHRLRSHMWFDNHSILRLGTRKPPPGSREATKITDWEPLELRDPAVRWKRIQRRAAEEEELLGPERRVYRRFCNGADNMDGTLMRPDFQPIDRRAEQAEMMVCGRERHKRACNECRQRRGDFEHQKTVMGIGGAPVLRSRKIAFPDAFERHLPGFIDFLLERTPDPALLPPRPYPRVFKVWHDERRDEPWTMYTAYCVSCSEWQELAAFRHYIPWAMDDPARPVMFGREPNLRGRWPAPCNKCAQEASFTFPSQVTNEAISLAKSLLPGIKQRLVFGWNMLYEDFKYADRLAGFPAASERILSGLPYVANPENRHDIRKVIQINEDVLPVLRSRIWDVRAFMKELPSDTHGQIVDSWFRLWLEDYELNDACYVRMLKVIKLLEASDYLLPTYFQERDPYRLPSPRALHQSSVHGTETSVSNLSAR</sequence>
<dbReference type="InterPro" id="IPR036047">
    <property type="entry name" value="F-box-like_dom_sf"/>
</dbReference>
<gene>
    <name evidence="3" type="ORF">B0T14DRAFT_433602</name>
</gene>
<dbReference type="Gene3D" id="1.20.1280.50">
    <property type="match status" value="1"/>
</dbReference>
<dbReference type="PROSITE" id="PS50181">
    <property type="entry name" value="FBOX"/>
    <property type="match status" value="1"/>
</dbReference>
<dbReference type="SMART" id="SM00256">
    <property type="entry name" value="FBOX"/>
    <property type="match status" value="1"/>
</dbReference>
<dbReference type="SUPFAM" id="SSF81383">
    <property type="entry name" value="F-box domain"/>
    <property type="match status" value="1"/>
</dbReference>
<feature type="region of interest" description="Disordered" evidence="1">
    <location>
        <begin position="507"/>
        <end position="528"/>
    </location>
</feature>
<evidence type="ECO:0000259" key="2">
    <source>
        <dbReference type="PROSITE" id="PS50181"/>
    </source>
</evidence>
<evidence type="ECO:0000313" key="4">
    <source>
        <dbReference type="Proteomes" id="UP001175000"/>
    </source>
</evidence>
<proteinExistence type="predicted"/>
<feature type="compositionally biased region" description="Polar residues" evidence="1">
    <location>
        <begin position="511"/>
        <end position="528"/>
    </location>
</feature>
<feature type="domain" description="F-box" evidence="2">
    <location>
        <begin position="14"/>
        <end position="62"/>
    </location>
</feature>
<reference evidence="3" key="1">
    <citation type="submission" date="2023-06" db="EMBL/GenBank/DDBJ databases">
        <title>Genome-scale phylogeny and comparative genomics of the fungal order Sordariales.</title>
        <authorList>
            <consortium name="Lawrence Berkeley National Laboratory"/>
            <person name="Hensen N."/>
            <person name="Bonometti L."/>
            <person name="Westerberg I."/>
            <person name="Brannstrom I.O."/>
            <person name="Guillou S."/>
            <person name="Cros-Aarteil S."/>
            <person name="Calhoun S."/>
            <person name="Haridas S."/>
            <person name="Kuo A."/>
            <person name="Mondo S."/>
            <person name="Pangilinan J."/>
            <person name="Riley R."/>
            <person name="Labutti K."/>
            <person name="Andreopoulos B."/>
            <person name="Lipzen A."/>
            <person name="Chen C."/>
            <person name="Yanf M."/>
            <person name="Daum C."/>
            <person name="Ng V."/>
            <person name="Clum A."/>
            <person name="Steindorff A."/>
            <person name="Ohm R."/>
            <person name="Martin F."/>
            <person name="Silar P."/>
            <person name="Natvig D."/>
            <person name="Lalanne C."/>
            <person name="Gautier V."/>
            <person name="Ament-Velasquez S.L."/>
            <person name="Kruys A."/>
            <person name="Hutchinson M.I."/>
            <person name="Powell A.J."/>
            <person name="Barry K."/>
            <person name="Miller A.N."/>
            <person name="Grigoriev I.V."/>
            <person name="Debuchy R."/>
            <person name="Gladieux P."/>
            <person name="Thoren M.H."/>
            <person name="Johannesson H."/>
        </authorList>
    </citation>
    <scope>NUCLEOTIDE SEQUENCE</scope>
    <source>
        <strain evidence="3">CBS 606.72</strain>
    </source>
</reference>
<protein>
    <recommendedName>
        <fullName evidence="2">F-box domain-containing protein</fullName>
    </recommendedName>
</protein>
<dbReference type="Proteomes" id="UP001175000">
    <property type="component" value="Unassembled WGS sequence"/>
</dbReference>
<evidence type="ECO:0000256" key="1">
    <source>
        <dbReference type="SAM" id="MobiDB-lite"/>
    </source>
</evidence>
<dbReference type="Pfam" id="PF00646">
    <property type="entry name" value="F-box"/>
    <property type="match status" value="1"/>
</dbReference>
<organism evidence="3 4">
    <name type="scientific">Immersiella caudata</name>
    <dbReference type="NCBI Taxonomy" id="314043"/>
    <lineage>
        <taxon>Eukaryota</taxon>
        <taxon>Fungi</taxon>
        <taxon>Dikarya</taxon>
        <taxon>Ascomycota</taxon>
        <taxon>Pezizomycotina</taxon>
        <taxon>Sordariomycetes</taxon>
        <taxon>Sordariomycetidae</taxon>
        <taxon>Sordariales</taxon>
        <taxon>Lasiosphaeriaceae</taxon>
        <taxon>Immersiella</taxon>
    </lineage>
</organism>
<accession>A0AA40BXZ6</accession>
<comment type="caution">
    <text evidence="3">The sequence shown here is derived from an EMBL/GenBank/DDBJ whole genome shotgun (WGS) entry which is preliminary data.</text>
</comment>
<dbReference type="InterPro" id="IPR001810">
    <property type="entry name" value="F-box_dom"/>
</dbReference>
<name>A0AA40BXZ6_9PEZI</name>
<dbReference type="EMBL" id="JAULSU010000005">
    <property type="protein sequence ID" value="KAK0617765.1"/>
    <property type="molecule type" value="Genomic_DNA"/>
</dbReference>
<evidence type="ECO:0000313" key="3">
    <source>
        <dbReference type="EMBL" id="KAK0617765.1"/>
    </source>
</evidence>
<dbReference type="AlphaFoldDB" id="A0AA40BXZ6"/>